<reference evidence="1 2" key="1">
    <citation type="submission" date="2021-06" db="EMBL/GenBank/DDBJ databases">
        <title>Caerostris extrusa draft genome.</title>
        <authorList>
            <person name="Kono N."/>
            <person name="Arakawa K."/>
        </authorList>
    </citation>
    <scope>NUCLEOTIDE SEQUENCE [LARGE SCALE GENOMIC DNA]</scope>
</reference>
<dbReference type="EMBL" id="BPLR01012569">
    <property type="protein sequence ID" value="GIY54903.1"/>
    <property type="molecule type" value="Genomic_DNA"/>
</dbReference>
<name>A0AAV4UAU6_CAEEX</name>
<dbReference type="Proteomes" id="UP001054945">
    <property type="component" value="Unassembled WGS sequence"/>
</dbReference>
<protein>
    <submittedName>
        <fullName evidence="1">Uncharacterized protein</fullName>
    </submittedName>
</protein>
<evidence type="ECO:0000313" key="1">
    <source>
        <dbReference type="EMBL" id="GIY54903.1"/>
    </source>
</evidence>
<gene>
    <name evidence="1" type="ORF">CEXT_321341</name>
</gene>
<accession>A0AAV4UAU6</accession>
<sequence>MSKATFSLLAHTLQQQQAQLLREERSLPSCQYILLKEPHAKNMKTILRGSHQSLLTVGPPPPLCSRHHDIAPTYCQLFRYMKHTCQSKKSSFWRSSVSSSSSLEQQPQHWCIRCKMEK</sequence>
<comment type="caution">
    <text evidence="1">The sequence shown here is derived from an EMBL/GenBank/DDBJ whole genome shotgun (WGS) entry which is preliminary data.</text>
</comment>
<dbReference type="AlphaFoldDB" id="A0AAV4UAU6"/>
<keyword evidence="2" id="KW-1185">Reference proteome</keyword>
<proteinExistence type="predicted"/>
<organism evidence="1 2">
    <name type="scientific">Caerostris extrusa</name>
    <name type="common">Bark spider</name>
    <name type="synonym">Caerostris bankana</name>
    <dbReference type="NCBI Taxonomy" id="172846"/>
    <lineage>
        <taxon>Eukaryota</taxon>
        <taxon>Metazoa</taxon>
        <taxon>Ecdysozoa</taxon>
        <taxon>Arthropoda</taxon>
        <taxon>Chelicerata</taxon>
        <taxon>Arachnida</taxon>
        <taxon>Araneae</taxon>
        <taxon>Araneomorphae</taxon>
        <taxon>Entelegynae</taxon>
        <taxon>Araneoidea</taxon>
        <taxon>Araneidae</taxon>
        <taxon>Caerostris</taxon>
    </lineage>
</organism>
<evidence type="ECO:0000313" key="2">
    <source>
        <dbReference type="Proteomes" id="UP001054945"/>
    </source>
</evidence>